<evidence type="ECO:0008006" key="7">
    <source>
        <dbReference type="Google" id="ProtNLM"/>
    </source>
</evidence>
<dbReference type="RefSeq" id="WP_377176043.1">
    <property type="nucleotide sequence ID" value="NZ_JBHTMY010000002.1"/>
</dbReference>
<dbReference type="PANTHER" id="PTHR43692">
    <property type="entry name" value="UDP-N-ACETYLMURAMOYLALANINE--D-GLUTAMATE LIGASE"/>
    <property type="match status" value="1"/>
</dbReference>
<organism evidence="5 6">
    <name type="scientific">Namhaeicola litoreus</name>
    <dbReference type="NCBI Taxonomy" id="1052145"/>
    <lineage>
        <taxon>Bacteria</taxon>
        <taxon>Pseudomonadati</taxon>
        <taxon>Bacteroidota</taxon>
        <taxon>Flavobacteriia</taxon>
        <taxon>Flavobacteriales</taxon>
        <taxon>Flavobacteriaceae</taxon>
        <taxon>Namhaeicola</taxon>
    </lineage>
</organism>
<keyword evidence="6" id="KW-1185">Reference proteome</keyword>
<keyword evidence="2" id="KW-0436">Ligase</keyword>
<dbReference type="Gene3D" id="3.90.190.20">
    <property type="entry name" value="Mur ligase, C-terminal domain"/>
    <property type="match status" value="1"/>
</dbReference>
<dbReference type="SUPFAM" id="SSF53244">
    <property type="entry name" value="MurD-like peptide ligases, peptide-binding domain"/>
    <property type="match status" value="1"/>
</dbReference>
<accession>A0ABW3Y0I5</accession>
<dbReference type="InterPro" id="IPR005762">
    <property type="entry name" value="MurD"/>
</dbReference>
<dbReference type="EMBL" id="JBHTMY010000002">
    <property type="protein sequence ID" value="MFD1314440.1"/>
    <property type="molecule type" value="Genomic_DNA"/>
</dbReference>
<proteinExistence type="predicted"/>
<name>A0ABW3Y0I5_9FLAO</name>
<dbReference type="PANTHER" id="PTHR43692:SF1">
    <property type="entry name" value="UDP-N-ACETYLMURAMOYLALANINE--D-GLUTAMATE LIGASE"/>
    <property type="match status" value="1"/>
</dbReference>
<evidence type="ECO:0000256" key="2">
    <source>
        <dbReference type="ARBA" id="ARBA00022598"/>
    </source>
</evidence>
<comment type="caution">
    <text evidence="5">The sequence shown here is derived from an EMBL/GenBank/DDBJ whole genome shotgun (WGS) entry which is preliminary data.</text>
</comment>
<evidence type="ECO:0000256" key="3">
    <source>
        <dbReference type="ARBA" id="ARBA00022741"/>
    </source>
</evidence>
<keyword evidence="3" id="KW-0547">Nucleotide-binding</keyword>
<keyword evidence="4" id="KW-0067">ATP-binding</keyword>
<sequence>MSISSFAVQQQFNVKNALASNMVSELIRVRKEAIRASLDVNNTEEHRLESVYKINGVQYINDAGAQSVNATFYSIDCVEMPIVWIVEGDTSGADYMPLLPLVREKVKAIICVGYHNENIINTFGNVVDYIVESSFIHEAVQIAYKISENGDAVLMSPSTNSDRYFENFQDRGAQFKLAVRSL</sequence>
<evidence type="ECO:0000256" key="4">
    <source>
        <dbReference type="ARBA" id="ARBA00022840"/>
    </source>
</evidence>
<gene>
    <name evidence="5" type="ORF">ACFQ39_02335</name>
</gene>
<reference evidence="6" key="1">
    <citation type="journal article" date="2019" name="Int. J. Syst. Evol. Microbiol.">
        <title>The Global Catalogue of Microorganisms (GCM) 10K type strain sequencing project: providing services to taxonomists for standard genome sequencing and annotation.</title>
        <authorList>
            <consortium name="The Broad Institute Genomics Platform"/>
            <consortium name="The Broad Institute Genome Sequencing Center for Infectious Disease"/>
            <person name="Wu L."/>
            <person name="Ma J."/>
        </authorList>
    </citation>
    <scope>NUCLEOTIDE SEQUENCE [LARGE SCALE GENOMIC DNA]</scope>
    <source>
        <strain evidence="6">CCUG 61485</strain>
    </source>
</reference>
<protein>
    <recommendedName>
        <fullName evidence="7">UDP-N-acetylmuramoylalanine--D-glutamate ligase</fullName>
    </recommendedName>
</protein>
<evidence type="ECO:0000313" key="6">
    <source>
        <dbReference type="Proteomes" id="UP001597201"/>
    </source>
</evidence>
<dbReference type="Proteomes" id="UP001597201">
    <property type="component" value="Unassembled WGS sequence"/>
</dbReference>
<dbReference type="InterPro" id="IPR036615">
    <property type="entry name" value="Mur_ligase_C_dom_sf"/>
</dbReference>
<evidence type="ECO:0000256" key="1">
    <source>
        <dbReference type="ARBA" id="ARBA00022490"/>
    </source>
</evidence>
<keyword evidence="1" id="KW-0963">Cytoplasm</keyword>
<evidence type="ECO:0000313" key="5">
    <source>
        <dbReference type="EMBL" id="MFD1314440.1"/>
    </source>
</evidence>